<feature type="domain" description="Ig-like" evidence="6">
    <location>
        <begin position="133"/>
        <end position="213"/>
    </location>
</feature>
<dbReference type="PANTHER" id="PTHR11640">
    <property type="entry name" value="NEPHRIN"/>
    <property type="match status" value="1"/>
</dbReference>
<evidence type="ECO:0000256" key="2">
    <source>
        <dbReference type="ARBA" id="ARBA00023136"/>
    </source>
</evidence>
<feature type="domain" description="Ig-like" evidence="6">
    <location>
        <begin position="568"/>
        <end position="647"/>
    </location>
</feature>
<dbReference type="EMBL" id="UYJE01008898">
    <property type="protein sequence ID" value="VDI68381.1"/>
    <property type="molecule type" value="Genomic_DNA"/>
</dbReference>
<dbReference type="InterPro" id="IPR036179">
    <property type="entry name" value="Ig-like_dom_sf"/>
</dbReference>
<dbReference type="Pfam" id="PF13927">
    <property type="entry name" value="Ig_3"/>
    <property type="match status" value="1"/>
</dbReference>
<evidence type="ECO:0000259" key="6">
    <source>
        <dbReference type="PROSITE" id="PS50835"/>
    </source>
</evidence>
<accession>A0A8B6GRJ9</accession>
<dbReference type="InterPro" id="IPR051275">
    <property type="entry name" value="Cell_adhesion_signaling"/>
</dbReference>
<dbReference type="GO" id="GO:0098609">
    <property type="term" value="P:cell-cell adhesion"/>
    <property type="evidence" value="ECO:0007669"/>
    <property type="project" value="TreeGrafter"/>
</dbReference>
<feature type="domain" description="Ig-like" evidence="6">
    <location>
        <begin position="47"/>
        <end position="128"/>
    </location>
</feature>
<keyword evidence="4" id="KW-0325">Glycoprotein</keyword>
<organism evidence="7 8">
    <name type="scientific">Mytilus galloprovincialis</name>
    <name type="common">Mediterranean mussel</name>
    <dbReference type="NCBI Taxonomy" id="29158"/>
    <lineage>
        <taxon>Eukaryota</taxon>
        <taxon>Metazoa</taxon>
        <taxon>Spiralia</taxon>
        <taxon>Lophotrochozoa</taxon>
        <taxon>Mollusca</taxon>
        <taxon>Bivalvia</taxon>
        <taxon>Autobranchia</taxon>
        <taxon>Pteriomorphia</taxon>
        <taxon>Mytilida</taxon>
        <taxon>Mytiloidea</taxon>
        <taxon>Mytilidae</taxon>
        <taxon>Mytilinae</taxon>
        <taxon>Mytilus</taxon>
    </lineage>
</organism>
<keyword evidence="2" id="KW-0472">Membrane</keyword>
<comment type="subcellular location">
    <subcellularLocation>
        <location evidence="1">Membrane</location>
        <topology evidence="1">Single-pass type I membrane protein</topology>
    </subcellularLocation>
</comment>
<keyword evidence="8" id="KW-1185">Reference proteome</keyword>
<dbReference type="GO" id="GO:0030246">
    <property type="term" value="F:carbohydrate binding"/>
    <property type="evidence" value="ECO:0007669"/>
    <property type="project" value="UniProtKB-KW"/>
</dbReference>
<proteinExistence type="predicted"/>
<dbReference type="Proteomes" id="UP000596742">
    <property type="component" value="Unassembled WGS sequence"/>
</dbReference>
<keyword evidence="5" id="KW-0393">Immunoglobulin domain</keyword>
<name>A0A8B6GRJ9_MYTGA</name>
<dbReference type="OrthoDB" id="6118832at2759"/>
<evidence type="ECO:0000313" key="7">
    <source>
        <dbReference type="EMBL" id="VDI68381.1"/>
    </source>
</evidence>
<dbReference type="PROSITE" id="PS50835">
    <property type="entry name" value="IG_LIKE"/>
    <property type="match status" value="4"/>
</dbReference>
<evidence type="ECO:0000256" key="3">
    <source>
        <dbReference type="ARBA" id="ARBA00023157"/>
    </source>
</evidence>
<dbReference type="Gene3D" id="2.60.40.10">
    <property type="entry name" value="Immunoglobulins"/>
    <property type="match status" value="2"/>
</dbReference>
<dbReference type="SUPFAM" id="SSF48726">
    <property type="entry name" value="Immunoglobulin"/>
    <property type="match status" value="2"/>
</dbReference>
<feature type="domain" description="Ig-like" evidence="6">
    <location>
        <begin position="480"/>
        <end position="563"/>
    </location>
</feature>
<sequence length="930" mass="104605">MLHGDKRQHPFRKYTLGIKNTNNNSIGNLNQEFRSKFPDNSLISNAPRLTMSCTPNKVYEGHSASLCCSSYSRLVTIDLWFEHMILSSKKHARVLCHKIVNASRYNSGVYRCYVKDNIGIVNAELNLRVLYPPNIPDQHIGFTTTDVSRNLSCLANGVPANYTYGEWKHLSFFGEHIRYLNSAANGRLTLPQISKRINRYQDSGIYICNASNGVVDSTGKRFQNGKIFVIANGPPIFVEKTKYHQYNQTGQKLYLEFIVYTKSMIKSYNVKSDKKEIPALMQMTSVNSTTIFHGTEITVEAFGVVLSFNNNSNSHVYTVTLCNVYGNTSFEVEIELVTTVFLKRKRNTRRNARRATEGMTELAEGYPIPINHAPDKAMRNVKRACVHPGSPYRSNIITGTTSIIPGIVNKPLHLQCPFAYTRTVLKRDGLIVKESRRGSLVYSLIPRKEDHGSTFSCDMYNLAVRIRRKTSVMLDISYKPYLSMNFTPNSVIEGQSVTLCCSSESRPPTLELWWNMGRRLLSSKYDTNVLCHKIIKMSREDSGSYSCFAANEIGTIHDEVIITVLYPPNIPDQRIHFTETDLSRTLQCLAYGVPATYAYGLWHHLSFFGEHIRYLNPSTDGKVTLPPIANKVERYQDNGIYSCTASNRVVDSFGNSFQTGKIFVMSNGPPIFMTKIEHEQYSQPGKTFSLKFIVYSTSEIESNNVKSGNKDITASIQITYINSTMVFHGTEISVETMEIVLSFNIPDKSSRQDYTVTLCNGYSNSSFVVNITSSTIDIEEKKTDETKVAVLILSILMVMCVPIIGAAGQPVPVENIVYQTATQSVAVRPTPDQTSVDVIDYNRSSYIREQNSGPLTGQLYYADVIFPPSTTQDVVHIIGIENRTVYADVTVSGGATNLVDSRNETSSDEEEEDFVEIQGLKNFVDKRKEH</sequence>
<keyword evidence="3" id="KW-1015">Disulfide bond</keyword>
<evidence type="ECO:0000256" key="1">
    <source>
        <dbReference type="ARBA" id="ARBA00004479"/>
    </source>
</evidence>
<keyword evidence="7" id="KW-0430">Lectin</keyword>
<gene>
    <name evidence="7" type="ORF">MGAL_10B086749</name>
</gene>
<reference evidence="7" key="1">
    <citation type="submission" date="2018-11" db="EMBL/GenBank/DDBJ databases">
        <authorList>
            <person name="Alioto T."/>
            <person name="Alioto T."/>
        </authorList>
    </citation>
    <scope>NUCLEOTIDE SEQUENCE</scope>
</reference>
<dbReference type="InterPro" id="IPR007110">
    <property type="entry name" value="Ig-like_dom"/>
</dbReference>
<dbReference type="InterPro" id="IPR013783">
    <property type="entry name" value="Ig-like_fold"/>
</dbReference>
<dbReference type="GO" id="GO:0050839">
    <property type="term" value="F:cell adhesion molecule binding"/>
    <property type="evidence" value="ECO:0007669"/>
    <property type="project" value="TreeGrafter"/>
</dbReference>
<evidence type="ECO:0000313" key="8">
    <source>
        <dbReference type="Proteomes" id="UP000596742"/>
    </source>
</evidence>
<dbReference type="InterPro" id="IPR003599">
    <property type="entry name" value="Ig_sub"/>
</dbReference>
<dbReference type="PANTHER" id="PTHR11640:SF155">
    <property type="entry name" value="IG-LIKE DOMAIN-CONTAINING PROTEIN"/>
    <property type="match status" value="1"/>
</dbReference>
<dbReference type="GO" id="GO:0005886">
    <property type="term" value="C:plasma membrane"/>
    <property type="evidence" value="ECO:0007669"/>
    <property type="project" value="TreeGrafter"/>
</dbReference>
<dbReference type="AlphaFoldDB" id="A0A8B6GRJ9"/>
<dbReference type="SMART" id="SM00409">
    <property type="entry name" value="IG"/>
    <property type="match status" value="3"/>
</dbReference>
<comment type="caution">
    <text evidence="7">The sequence shown here is derived from an EMBL/GenBank/DDBJ whole genome shotgun (WGS) entry which is preliminary data.</text>
</comment>
<evidence type="ECO:0000256" key="5">
    <source>
        <dbReference type="ARBA" id="ARBA00023319"/>
    </source>
</evidence>
<dbReference type="GO" id="GO:0005911">
    <property type="term" value="C:cell-cell junction"/>
    <property type="evidence" value="ECO:0007669"/>
    <property type="project" value="TreeGrafter"/>
</dbReference>
<protein>
    <submittedName>
        <fullName evidence="7">Sialic acid binding Ig-like lectin 8</fullName>
    </submittedName>
</protein>
<evidence type="ECO:0000256" key="4">
    <source>
        <dbReference type="ARBA" id="ARBA00023180"/>
    </source>
</evidence>